<dbReference type="AlphaFoldDB" id="A0A848IPW2"/>
<sequence length="95" mass="10363">MRAVYLGWFLQRAGYGAIPVEQFRITEYAVEATLADAHECGEWRLPEEAIADFEVLLALYDAQLASAPLHEVLAAEQKLGAFLAGTSRSPIPADA</sequence>
<comment type="caution">
    <text evidence="1">The sequence shown here is derived from an EMBL/GenBank/DDBJ whole genome shotgun (WGS) entry which is preliminary data.</text>
</comment>
<gene>
    <name evidence="1" type="ORF">HHL24_35175</name>
</gene>
<evidence type="ECO:0000313" key="2">
    <source>
        <dbReference type="Proteomes" id="UP000544134"/>
    </source>
</evidence>
<accession>A0A848IPW2</accession>
<organism evidence="1 2">
    <name type="scientific">Paraburkholderia polaris</name>
    <dbReference type="NCBI Taxonomy" id="2728848"/>
    <lineage>
        <taxon>Bacteria</taxon>
        <taxon>Pseudomonadati</taxon>
        <taxon>Pseudomonadota</taxon>
        <taxon>Betaproteobacteria</taxon>
        <taxon>Burkholderiales</taxon>
        <taxon>Burkholderiaceae</taxon>
        <taxon>Paraburkholderia</taxon>
    </lineage>
</organism>
<dbReference type="EMBL" id="JABBGJ010000049">
    <property type="protein sequence ID" value="NMM03133.1"/>
    <property type="molecule type" value="Genomic_DNA"/>
</dbReference>
<name>A0A848IPW2_9BURK</name>
<proteinExistence type="predicted"/>
<keyword evidence="2" id="KW-1185">Reference proteome</keyword>
<dbReference type="Proteomes" id="UP000544134">
    <property type="component" value="Unassembled WGS sequence"/>
</dbReference>
<protein>
    <submittedName>
        <fullName evidence="1">Uncharacterized protein</fullName>
    </submittedName>
</protein>
<reference evidence="1 2" key="1">
    <citation type="submission" date="2020-04" db="EMBL/GenBank/DDBJ databases">
        <title>Paraburkholderia sp. RP-4-7 isolated from soil.</title>
        <authorList>
            <person name="Dahal R.H."/>
        </authorList>
    </citation>
    <scope>NUCLEOTIDE SEQUENCE [LARGE SCALE GENOMIC DNA]</scope>
    <source>
        <strain evidence="1 2">RP-4-7</strain>
    </source>
</reference>
<evidence type="ECO:0000313" key="1">
    <source>
        <dbReference type="EMBL" id="NMM03133.1"/>
    </source>
</evidence>